<accession>A0A0B8ZUU0</accession>
<organism evidence="1 2">
    <name type="scientific">Novosphingobium subterraneum</name>
    <dbReference type="NCBI Taxonomy" id="48936"/>
    <lineage>
        <taxon>Bacteria</taxon>
        <taxon>Pseudomonadati</taxon>
        <taxon>Pseudomonadota</taxon>
        <taxon>Alphaproteobacteria</taxon>
        <taxon>Sphingomonadales</taxon>
        <taxon>Sphingomonadaceae</taxon>
        <taxon>Novosphingobium</taxon>
    </lineage>
</organism>
<evidence type="ECO:0000313" key="2">
    <source>
        <dbReference type="Proteomes" id="UP000031338"/>
    </source>
</evidence>
<name>A0A0B8ZUU0_9SPHN</name>
<gene>
    <name evidence="1" type="ORF">NJ75_04377</name>
</gene>
<evidence type="ECO:0000313" key="1">
    <source>
        <dbReference type="EMBL" id="KHS42011.1"/>
    </source>
</evidence>
<comment type="caution">
    <text evidence="1">The sequence shown here is derived from an EMBL/GenBank/DDBJ whole genome shotgun (WGS) entry which is preliminary data.</text>
</comment>
<dbReference type="STRING" id="48936.NJ75_04377"/>
<proteinExistence type="predicted"/>
<sequence>MLMVRRVRSGDRDNLEAQAARKHWPALMGADFPRDLNAGGATAQLNHRCTVVRSCVPGAIIGAGLPPVIGLHHQKIG</sequence>
<reference evidence="1 2" key="1">
    <citation type="submission" date="2014-10" db="EMBL/GenBank/DDBJ databases">
        <title>Draft genome sequence of Novosphingobium subterraneum DSM 12447.</title>
        <authorList>
            <person name="Gan H.M."/>
            <person name="Gan H.Y."/>
            <person name="Savka M.A."/>
        </authorList>
    </citation>
    <scope>NUCLEOTIDE SEQUENCE [LARGE SCALE GENOMIC DNA]</scope>
    <source>
        <strain evidence="1 2">DSM 12447</strain>
    </source>
</reference>
<dbReference type="Proteomes" id="UP000031338">
    <property type="component" value="Unassembled WGS sequence"/>
</dbReference>
<dbReference type="EMBL" id="JRVC01000033">
    <property type="protein sequence ID" value="KHS42011.1"/>
    <property type="molecule type" value="Genomic_DNA"/>
</dbReference>
<keyword evidence="2" id="KW-1185">Reference proteome</keyword>
<protein>
    <submittedName>
        <fullName evidence="1">Uncharacterized protein</fullName>
    </submittedName>
</protein>
<dbReference type="AlphaFoldDB" id="A0A0B8ZUU0"/>